<feature type="region of interest" description="Disordered" evidence="1">
    <location>
        <begin position="523"/>
        <end position="567"/>
    </location>
</feature>
<protein>
    <submittedName>
        <fullName evidence="3">Putative Relaxase</fullName>
    </submittedName>
</protein>
<feature type="compositionally biased region" description="Low complexity" evidence="1">
    <location>
        <begin position="957"/>
        <end position="972"/>
    </location>
</feature>
<gene>
    <name evidence="3" type="ORF">ALQ84_04872</name>
</gene>
<dbReference type="Proteomes" id="UP000278587">
    <property type="component" value="Unassembled WGS sequence"/>
</dbReference>
<feature type="compositionally biased region" description="Basic residues" evidence="1">
    <location>
        <begin position="458"/>
        <end position="474"/>
    </location>
</feature>
<dbReference type="Pfam" id="PF18821">
    <property type="entry name" value="LPD7"/>
    <property type="match status" value="1"/>
</dbReference>
<feature type="region of interest" description="Disordered" evidence="1">
    <location>
        <begin position="957"/>
        <end position="983"/>
    </location>
</feature>
<feature type="compositionally biased region" description="Basic and acidic residues" evidence="1">
    <location>
        <begin position="336"/>
        <end position="353"/>
    </location>
</feature>
<feature type="region of interest" description="Disordered" evidence="1">
    <location>
        <begin position="336"/>
        <end position="475"/>
    </location>
</feature>
<feature type="compositionally biased region" description="Basic and acidic residues" evidence="1">
    <location>
        <begin position="377"/>
        <end position="390"/>
    </location>
</feature>
<evidence type="ECO:0000313" key="4">
    <source>
        <dbReference type="Proteomes" id="UP000278587"/>
    </source>
</evidence>
<dbReference type="InterPro" id="IPR040677">
    <property type="entry name" value="LPD7"/>
</dbReference>
<dbReference type="EMBL" id="RBOC01000178">
    <property type="protein sequence ID" value="RMM04747.1"/>
    <property type="molecule type" value="Genomic_DNA"/>
</dbReference>
<sequence>MGWTVLIRVRGYNAGVQEYLEEGTKSGREFTRDELDHRVILYGDLDLTRVVYESIEDKGQDRYLTITLAFREDHIPHNVLNSITQEFQQFMMYAYKEEEFNFYAEAHLPKIKTLADKKTGEQIERKPHIHIVIPKKNLLSGNIFDPVGSNYSQSEKHLEAFQEYVNHKYNLSSPREHVRADIKDAASVLSRYKGDDFYGKNRQFKQDLVKQVIEQGVQTRVGFYELVREHGETRVRNEGKPNEYIAVKLPGDAKFTNLKDTIFQDDFIVRRELKKPPLDPNVIRDRLLEWPQRAKEIKYVSKAGPDFRKLYVASSPEDRVRILNECEQKFYKTYGESHDNVHTGQRQRDHQRSPAETTGRRTAAPADGLQDLSVSDVADHRQAGPTRSRDGALLLPSDAHVHVGQSQPGGDSGLRSSVPGGGRGRRVGSTAERGRGGSQPAAVSQETKGTATPAGATGRRRAGAGKPRNTRVRAGRVVPPYAQNPHRVATIADIEERGRRLFDPLKRPSDNALVFYRSSSHPHLADQLPQATAATTTPVQSTAGRRPRSSGKPRPPRQWRPGAVPPYAKNPLRVATVADIEQRARMLFDPLKRPADKALVFKRASIKALTVNKHASTVAAYFTRQAQHNQIAPAHRRAIRRLDQQYFALRRAVFSDQRLTRQDKAQLVSVLTFERLKAREQFHNPQPNIEVNLMGSAAIRNLLDDEKEDPGFSISGARGPGREGVRDQVKRVMDRFAKQVDPAAASERARDLSAKDLYTRKAKFSQNVHYLDKQTDKTLFVDTGTTISMRRTGITEAGVSVALQLARERFGSTLTINGTAEFKKLVIEAVAKNGLDVHFTDKAMNQSLADRRAELDIERGGQSIGPATDLPRHVDDATRDVRDQADRLGVTVPIEALYGQGKTADQVSQALAAQLDTVPEPERIAFVETVAITLAIPVRGEPKGDQAFAQWQAQRAQPAADSAATATAETQTRVPTPSGAAPEPVIPEAAKPALATDPALQSPSELVRLEAQWRRDFPMPEADVRASDTVMGLRGEDHAVWIIA</sequence>
<name>A0A3M3AWB0_9PSED</name>
<evidence type="ECO:0000313" key="3">
    <source>
        <dbReference type="EMBL" id="RMM04747.1"/>
    </source>
</evidence>
<feature type="non-terminal residue" evidence="3">
    <location>
        <position position="1044"/>
    </location>
</feature>
<feature type="compositionally biased region" description="Basic residues" evidence="1">
    <location>
        <begin position="545"/>
        <end position="557"/>
    </location>
</feature>
<feature type="domain" description="Large polyvalent protein-associated" evidence="2">
    <location>
        <begin position="762"/>
        <end position="850"/>
    </location>
</feature>
<evidence type="ECO:0000256" key="1">
    <source>
        <dbReference type="SAM" id="MobiDB-lite"/>
    </source>
</evidence>
<accession>A0A3M3AWB0</accession>
<feature type="compositionally biased region" description="Low complexity" evidence="1">
    <location>
        <begin position="447"/>
        <end position="457"/>
    </location>
</feature>
<reference evidence="3 4" key="1">
    <citation type="submission" date="2018-08" db="EMBL/GenBank/DDBJ databases">
        <title>Recombination of ecologically and evolutionarily significant loci maintains genetic cohesion in the Pseudomonas syringae species complex.</title>
        <authorList>
            <person name="Dillon M."/>
            <person name="Thakur S."/>
            <person name="Almeida R.N.D."/>
            <person name="Weir B.S."/>
            <person name="Guttman D.S."/>
        </authorList>
    </citation>
    <scope>NUCLEOTIDE SEQUENCE [LARGE SCALE GENOMIC DNA]</scope>
    <source>
        <strain evidence="3 4">ICMP 4086</strain>
    </source>
</reference>
<comment type="caution">
    <text evidence="3">The sequence shown here is derived from an EMBL/GenBank/DDBJ whole genome shotgun (WGS) entry which is preliminary data.</text>
</comment>
<organism evidence="3 4">
    <name type="scientific">Pseudomonas caricapapayae</name>
    <dbReference type="NCBI Taxonomy" id="46678"/>
    <lineage>
        <taxon>Bacteria</taxon>
        <taxon>Pseudomonadati</taxon>
        <taxon>Pseudomonadota</taxon>
        <taxon>Gammaproteobacteria</taxon>
        <taxon>Pseudomonadales</taxon>
        <taxon>Pseudomonadaceae</taxon>
        <taxon>Pseudomonas</taxon>
    </lineage>
</organism>
<proteinExistence type="predicted"/>
<evidence type="ECO:0000259" key="2">
    <source>
        <dbReference type="Pfam" id="PF18821"/>
    </source>
</evidence>
<dbReference type="AlphaFoldDB" id="A0A3M3AWB0"/>